<evidence type="ECO:0000313" key="2">
    <source>
        <dbReference type="EMBL" id="GIX70834.1"/>
    </source>
</evidence>
<comment type="caution">
    <text evidence="2">The sequence shown here is derived from an EMBL/GenBank/DDBJ whole genome shotgun (WGS) entry which is preliminary data.</text>
</comment>
<dbReference type="AlphaFoldDB" id="A0AAV4MFR7"/>
<name>A0AAV4MFR7_CAEEX</name>
<protein>
    <recommendedName>
        <fullName evidence="1">Mutator-like transposase domain-containing protein</fullName>
    </recommendedName>
</protein>
<evidence type="ECO:0000259" key="1">
    <source>
        <dbReference type="Pfam" id="PF20700"/>
    </source>
</evidence>
<keyword evidence="3" id="KW-1185">Reference proteome</keyword>
<dbReference type="Proteomes" id="UP001054945">
    <property type="component" value="Unassembled WGS sequence"/>
</dbReference>
<sequence>MRREKVCDETLLECDGQQNKGKDIHVVFLFLTQFVNGTSTISESKLSENLKSYGFNQQESVSNSLVGNRIIDIETLSNVFSELSCPKCYNNDICLFEDSKYGLCSHFTLKCGKCDFLKGFSSTQKTLNVPEVNARFVYGMRQIGKGFSSAYKFCATMNLPALSKSGYKKHEHRLLKVVTDVAEDSMCNAAKEVAETLNRDECGVSVDGTWQRRGHTSLNGCVAVLSIDTGKSIRLGSYVFVLPHLQKTTKKMPKNAEYVTLKADHICQCNYEGSSAKMESVGAHRIFSRSVKSRQLKYTTYYGDGDSKGFLSVQNIYGINSVCKLECIGHIQKRVGSRLRKLKSKTKGLSGKGKLTDAFIDKLQNYYGIAIRSNVGNLKNMQQSVISALFHCASNKNKSMHGQCPIGKESW</sequence>
<gene>
    <name evidence="2" type="primary">AVEN_43574_1</name>
    <name evidence="2" type="ORF">CEXT_297161</name>
</gene>
<reference evidence="2 3" key="1">
    <citation type="submission" date="2021-06" db="EMBL/GenBank/DDBJ databases">
        <title>Caerostris extrusa draft genome.</title>
        <authorList>
            <person name="Kono N."/>
            <person name="Arakawa K."/>
        </authorList>
    </citation>
    <scope>NUCLEOTIDE SEQUENCE [LARGE SCALE GENOMIC DNA]</scope>
</reference>
<feature type="domain" description="Mutator-like transposase" evidence="1">
    <location>
        <begin position="67"/>
        <end position="411"/>
    </location>
</feature>
<evidence type="ECO:0000313" key="3">
    <source>
        <dbReference type="Proteomes" id="UP001054945"/>
    </source>
</evidence>
<dbReference type="Pfam" id="PF20700">
    <property type="entry name" value="Mutator"/>
    <property type="match status" value="1"/>
</dbReference>
<dbReference type="EMBL" id="BPLR01019701">
    <property type="protein sequence ID" value="GIX70834.1"/>
    <property type="molecule type" value="Genomic_DNA"/>
</dbReference>
<proteinExistence type="predicted"/>
<dbReference type="InterPro" id="IPR049012">
    <property type="entry name" value="Mutator_transp_dom"/>
</dbReference>
<accession>A0AAV4MFR7</accession>
<organism evidence="2 3">
    <name type="scientific">Caerostris extrusa</name>
    <name type="common">Bark spider</name>
    <name type="synonym">Caerostris bankana</name>
    <dbReference type="NCBI Taxonomy" id="172846"/>
    <lineage>
        <taxon>Eukaryota</taxon>
        <taxon>Metazoa</taxon>
        <taxon>Ecdysozoa</taxon>
        <taxon>Arthropoda</taxon>
        <taxon>Chelicerata</taxon>
        <taxon>Arachnida</taxon>
        <taxon>Araneae</taxon>
        <taxon>Araneomorphae</taxon>
        <taxon>Entelegynae</taxon>
        <taxon>Araneoidea</taxon>
        <taxon>Araneidae</taxon>
        <taxon>Caerostris</taxon>
    </lineage>
</organism>